<accession>A0A955IB09</accession>
<dbReference type="Proteomes" id="UP000745577">
    <property type="component" value="Unassembled WGS sequence"/>
</dbReference>
<evidence type="ECO:0000256" key="4">
    <source>
        <dbReference type="ARBA" id="ARBA00012454"/>
    </source>
</evidence>
<comment type="subcellular location">
    <subcellularLocation>
        <location evidence="1">Cytoplasm</location>
    </subcellularLocation>
</comment>
<comment type="similarity">
    <text evidence="3 15">Belongs to the Cob(I)alamin adenosyltransferase family.</text>
</comment>
<dbReference type="EC" id="2.5.1.17" evidence="4 15"/>
<feature type="domain" description="Cobalamin adenosyltransferase-like" evidence="16">
    <location>
        <begin position="3"/>
        <end position="172"/>
    </location>
</feature>
<dbReference type="AlphaFoldDB" id="A0A955IB09"/>
<dbReference type="Pfam" id="PF01923">
    <property type="entry name" value="Cob_adeno_trans"/>
    <property type="match status" value="1"/>
</dbReference>
<keyword evidence="8 15" id="KW-0547">Nucleotide-binding</keyword>
<evidence type="ECO:0000256" key="14">
    <source>
        <dbReference type="ARBA" id="ARBA00048692"/>
    </source>
</evidence>
<comment type="catalytic activity">
    <reaction evidence="13 15">
        <text>2 cob(II)yrinate a,c diamide + reduced [electron-transfer flavoprotein] + 2 ATP = 2 adenosylcob(III)yrinate a,c-diamide + 2 triphosphate + oxidized [electron-transfer flavoprotein] + 3 H(+)</text>
        <dbReference type="Rhea" id="RHEA:11528"/>
        <dbReference type="Rhea" id="RHEA-COMP:10685"/>
        <dbReference type="Rhea" id="RHEA-COMP:10686"/>
        <dbReference type="ChEBI" id="CHEBI:15378"/>
        <dbReference type="ChEBI" id="CHEBI:18036"/>
        <dbReference type="ChEBI" id="CHEBI:30616"/>
        <dbReference type="ChEBI" id="CHEBI:57692"/>
        <dbReference type="ChEBI" id="CHEBI:58307"/>
        <dbReference type="ChEBI" id="CHEBI:58503"/>
        <dbReference type="ChEBI" id="CHEBI:58537"/>
        <dbReference type="EC" id="2.5.1.17"/>
    </reaction>
</comment>
<evidence type="ECO:0000256" key="10">
    <source>
        <dbReference type="ARBA" id="ARBA00031529"/>
    </source>
</evidence>
<comment type="caution">
    <text evidence="17">The sequence shown here is derived from an EMBL/GenBank/DDBJ whole genome shotgun (WGS) entry which is preliminary data.</text>
</comment>
<organism evidence="17 18">
    <name type="scientific">Candidatus Dojkabacteria bacterium</name>
    <dbReference type="NCBI Taxonomy" id="2099670"/>
    <lineage>
        <taxon>Bacteria</taxon>
        <taxon>Candidatus Dojkabacteria</taxon>
    </lineage>
</organism>
<evidence type="ECO:0000256" key="11">
    <source>
        <dbReference type="ARBA" id="ARBA00033334"/>
    </source>
</evidence>
<evidence type="ECO:0000256" key="15">
    <source>
        <dbReference type="RuleBase" id="RU366026"/>
    </source>
</evidence>
<name>A0A955IB09_9BACT</name>
<evidence type="ECO:0000313" key="18">
    <source>
        <dbReference type="Proteomes" id="UP000745577"/>
    </source>
</evidence>
<evidence type="ECO:0000313" key="17">
    <source>
        <dbReference type="EMBL" id="MCA9379958.1"/>
    </source>
</evidence>
<evidence type="ECO:0000256" key="2">
    <source>
        <dbReference type="ARBA" id="ARBA00005121"/>
    </source>
</evidence>
<dbReference type="InterPro" id="IPR016030">
    <property type="entry name" value="CblAdoTrfase-like"/>
</dbReference>
<evidence type="ECO:0000256" key="9">
    <source>
        <dbReference type="ARBA" id="ARBA00022840"/>
    </source>
</evidence>
<dbReference type="FunFam" id="1.20.1200.10:FF:000003">
    <property type="entry name" value="ATP:cob(I)alamin adenosyltransferase"/>
    <property type="match status" value="1"/>
</dbReference>
<protein>
    <recommendedName>
        <fullName evidence="5 15">Corrinoid adenosyltransferase</fullName>
        <ecNumber evidence="4 15">2.5.1.17</ecNumber>
    </recommendedName>
    <alternativeName>
        <fullName evidence="10 15">Cob(II)alamin adenosyltransferase</fullName>
    </alternativeName>
    <alternativeName>
        <fullName evidence="12 15">Cob(II)yrinic acid a,c-diamide adenosyltransferase</fullName>
    </alternativeName>
    <alternativeName>
        <fullName evidence="11 15">Cobinamide/cobalamin adenosyltransferase</fullName>
    </alternativeName>
</protein>
<evidence type="ECO:0000256" key="12">
    <source>
        <dbReference type="ARBA" id="ARBA00033354"/>
    </source>
</evidence>
<dbReference type="PANTHER" id="PTHR12213">
    <property type="entry name" value="CORRINOID ADENOSYLTRANSFERASE"/>
    <property type="match status" value="1"/>
</dbReference>
<dbReference type="Gene3D" id="1.20.1200.10">
    <property type="entry name" value="Cobalamin adenosyltransferase-like"/>
    <property type="match status" value="1"/>
</dbReference>
<sequence>MKIYTKTGDKGETSLYGGSRVAKSSAIIDAIGNVDELNASMGLIISKISATQKLESIHKILLKIQNHLFIVGGDLASPYEINPKLKEVRISESEVIFLEKNIDKIEKKLDPLRNFILPGGSEIGAMLHLSRSICRRAERSVVYANEDYKLNPILINYLNRLSDLLFVLARFANKRQNLTEQSWTL</sequence>
<proteinExistence type="inferred from homology"/>
<evidence type="ECO:0000256" key="7">
    <source>
        <dbReference type="ARBA" id="ARBA00022679"/>
    </source>
</evidence>
<dbReference type="GO" id="GO:0005737">
    <property type="term" value="C:cytoplasm"/>
    <property type="evidence" value="ECO:0007669"/>
    <property type="project" value="UniProtKB-SubCell"/>
</dbReference>
<evidence type="ECO:0000256" key="3">
    <source>
        <dbReference type="ARBA" id="ARBA00007487"/>
    </source>
</evidence>
<keyword evidence="9 15" id="KW-0067">ATP-binding</keyword>
<keyword evidence="15" id="KW-0169">Cobalamin biosynthesis</keyword>
<evidence type="ECO:0000256" key="8">
    <source>
        <dbReference type="ARBA" id="ARBA00022741"/>
    </source>
</evidence>
<evidence type="ECO:0000256" key="5">
    <source>
        <dbReference type="ARBA" id="ARBA00020963"/>
    </source>
</evidence>
<reference evidence="17" key="2">
    <citation type="journal article" date="2021" name="Microbiome">
        <title>Successional dynamics and alternative stable states in a saline activated sludge microbial community over 9 years.</title>
        <authorList>
            <person name="Wang Y."/>
            <person name="Ye J."/>
            <person name="Ju F."/>
            <person name="Liu L."/>
            <person name="Boyd J.A."/>
            <person name="Deng Y."/>
            <person name="Parks D.H."/>
            <person name="Jiang X."/>
            <person name="Yin X."/>
            <person name="Woodcroft B.J."/>
            <person name="Tyson G.W."/>
            <person name="Hugenholtz P."/>
            <person name="Polz M.F."/>
            <person name="Zhang T."/>
        </authorList>
    </citation>
    <scope>NUCLEOTIDE SEQUENCE</scope>
    <source>
        <strain evidence="17">HKST-UBA15</strain>
    </source>
</reference>
<dbReference type="PANTHER" id="PTHR12213:SF0">
    <property type="entry name" value="CORRINOID ADENOSYLTRANSFERASE MMAB"/>
    <property type="match status" value="1"/>
</dbReference>
<evidence type="ECO:0000256" key="6">
    <source>
        <dbReference type="ARBA" id="ARBA00022490"/>
    </source>
</evidence>
<evidence type="ECO:0000256" key="13">
    <source>
        <dbReference type="ARBA" id="ARBA00048555"/>
    </source>
</evidence>
<evidence type="ECO:0000259" key="16">
    <source>
        <dbReference type="Pfam" id="PF01923"/>
    </source>
</evidence>
<comment type="pathway">
    <text evidence="2 15">Cofactor biosynthesis; adenosylcobalamin biosynthesis; adenosylcobalamin from cob(II)yrinate a,c-diamide: step 2/7.</text>
</comment>
<dbReference type="InterPro" id="IPR036451">
    <property type="entry name" value="CblAdoTrfase-like_sf"/>
</dbReference>
<gene>
    <name evidence="17" type="ORF">KC675_02135</name>
</gene>
<dbReference type="NCBIfam" id="TIGR00636">
    <property type="entry name" value="PduO_Nterm"/>
    <property type="match status" value="1"/>
</dbReference>
<dbReference type="GO" id="GO:0008817">
    <property type="term" value="F:corrinoid adenosyltransferase activity"/>
    <property type="evidence" value="ECO:0007669"/>
    <property type="project" value="UniProtKB-UniRule"/>
</dbReference>
<evidence type="ECO:0000256" key="1">
    <source>
        <dbReference type="ARBA" id="ARBA00004496"/>
    </source>
</evidence>
<keyword evidence="7 15" id="KW-0808">Transferase</keyword>
<dbReference type="InterPro" id="IPR029499">
    <property type="entry name" value="PduO-typ"/>
</dbReference>
<dbReference type="GO" id="GO:0005524">
    <property type="term" value="F:ATP binding"/>
    <property type="evidence" value="ECO:0007669"/>
    <property type="project" value="UniProtKB-UniRule"/>
</dbReference>
<keyword evidence="6" id="KW-0963">Cytoplasm</keyword>
<dbReference type="GO" id="GO:0009236">
    <property type="term" value="P:cobalamin biosynthetic process"/>
    <property type="evidence" value="ECO:0007669"/>
    <property type="project" value="UniProtKB-UniRule"/>
</dbReference>
<reference evidence="17" key="1">
    <citation type="submission" date="2020-04" db="EMBL/GenBank/DDBJ databases">
        <authorList>
            <person name="Zhang T."/>
        </authorList>
    </citation>
    <scope>NUCLEOTIDE SEQUENCE</scope>
    <source>
        <strain evidence="17">HKST-UBA15</strain>
    </source>
</reference>
<dbReference type="SUPFAM" id="SSF89028">
    <property type="entry name" value="Cobalamin adenosyltransferase-like"/>
    <property type="match status" value="1"/>
</dbReference>
<comment type="catalytic activity">
    <reaction evidence="14 15">
        <text>2 cob(II)alamin + reduced [electron-transfer flavoprotein] + 2 ATP = 2 adenosylcob(III)alamin + 2 triphosphate + oxidized [electron-transfer flavoprotein] + 3 H(+)</text>
        <dbReference type="Rhea" id="RHEA:28671"/>
        <dbReference type="Rhea" id="RHEA-COMP:10685"/>
        <dbReference type="Rhea" id="RHEA-COMP:10686"/>
        <dbReference type="ChEBI" id="CHEBI:15378"/>
        <dbReference type="ChEBI" id="CHEBI:16304"/>
        <dbReference type="ChEBI" id="CHEBI:18036"/>
        <dbReference type="ChEBI" id="CHEBI:18408"/>
        <dbReference type="ChEBI" id="CHEBI:30616"/>
        <dbReference type="ChEBI" id="CHEBI:57692"/>
        <dbReference type="ChEBI" id="CHEBI:58307"/>
        <dbReference type="EC" id="2.5.1.17"/>
    </reaction>
</comment>
<dbReference type="EMBL" id="JAGQLL010000020">
    <property type="protein sequence ID" value="MCA9379958.1"/>
    <property type="molecule type" value="Genomic_DNA"/>
</dbReference>